<evidence type="ECO:0000313" key="4">
    <source>
        <dbReference type="Proteomes" id="UP000682733"/>
    </source>
</evidence>
<evidence type="ECO:0000256" key="1">
    <source>
        <dbReference type="SAM" id="Phobius"/>
    </source>
</evidence>
<feature type="transmembrane region" description="Helical" evidence="1">
    <location>
        <begin position="21"/>
        <end position="40"/>
    </location>
</feature>
<accession>A0A8S2VMJ4</accession>
<evidence type="ECO:0000313" key="3">
    <source>
        <dbReference type="EMBL" id="CAF4379925.1"/>
    </source>
</evidence>
<keyword evidence="1" id="KW-1133">Transmembrane helix</keyword>
<evidence type="ECO:0000313" key="2">
    <source>
        <dbReference type="EMBL" id="CAF1580629.1"/>
    </source>
</evidence>
<feature type="non-terminal residue" evidence="3">
    <location>
        <position position="1"/>
    </location>
</feature>
<sequence length="239" mass="28942">LYNILTQKFPEIFIPFVHFEFYMRFSLILMSFISVQRAFYISKSITKQSIPPFVDKRRWSYIFIVIAFVLAYGFEFFGLTLFCSESNNRDVSYQWFVYTVQHLPTNSLELLTNAIENRTNDWDCVQQYVHYIKANFTKTVEHYCPEEQIMEILGRYFDSHDRFIVRLIQQIQRHSFGFTLSRNEIRVKYHYHACIFKQNPNQFSKLYNFIYGKMIGFNRYTLILSDIKADRCQSNRKKR</sequence>
<keyword evidence="1" id="KW-0472">Membrane</keyword>
<name>A0A8S2VMJ4_9BILA</name>
<dbReference type="AlphaFoldDB" id="A0A8S2VMJ4"/>
<feature type="transmembrane region" description="Helical" evidence="1">
    <location>
        <begin position="61"/>
        <end position="82"/>
    </location>
</feature>
<reference evidence="3" key="1">
    <citation type="submission" date="2021-02" db="EMBL/GenBank/DDBJ databases">
        <authorList>
            <person name="Nowell W R."/>
        </authorList>
    </citation>
    <scope>NUCLEOTIDE SEQUENCE</scope>
</reference>
<dbReference type="EMBL" id="CAJNOK010045818">
    <property type="protein sequence ID" value="CAF1580629.1"/>
    <property type="molecule type" value="Genomic_DNA"/>
</dbReference>
<protein>
    <submittedName>
        <fullName evidence="3">Uncharacterized protein</fullName>
    </submittedName>
</protein>
<proteinExistence type="predicted"/>
<gene>
    <name evidence="2" type="ORF">OVA965_LOCUS40946</name>
    <name evidence="3" type="ORF">TMI583_LOCUS42487</name>
</gene>
<keyword evidence="1" id="KW-0812">Transmembrane</keyword>
<comment type="caution">
    <text evidence="3">The sequence shown here is derived from an EMBL/GenBank/DDBJ whole genome shotgun (WGS) entry which is preliminary data.</text>
</comment>
<organism evidence="3 4">
    <name type="scientific">Didymodactylos carnosus</name>
    <dbReference type="NCBI Taxonomy" id="1234261"/>
    <lineage>
        <taxon>Eukaryota</taxon>
        <taxon>Metazoa</taxon>
        <taxon>Spiralia</taxon>
        <taxon>Gnathifera</taxon>
        <taxon>Rotifera</taxon>
        <taxon>Eurotatoria</taxon>
        <taxon>Bdelloidea</taxon>
        <taxon>Philodinida</taxon>
        <taxon>Philodinidae</taxon>
        <taxon>Didymodactylos</taxon>
    </lineage>
</organism>
<dbReference type="EMBL" id="CAJOBA010068894">
    <property type="protein sequence ID" value="CAF4379925.1"/>
    <property type="molecule type" value="Genomic_DNA"/>
</dbReference>
<dbReference type="Proteomes" id="UP000682733">
    <property type="component" value="Unassembled WGS sequence"/>
</dbReference>
<dbReference type="Proteomes" id="UP000677228">
    <property type="component" value="Unassembled WGS sequence"/>
</dbReference>